<dbReference type="AlphaFoldDB" id="A0A0R1Q7L2"/>
<keyword evidence="1" id="KW-0472">Membrane</keyword>
<proteinExistence type="predicted"/>
<keyword evidence="4" id="KW-1185">Reference proteome</keyword>
<organism evidence="3 4">
    <name type="scientific">Liquorilactobacillus uvarum DSM 19971</name>
    <dbReference type="NCBI Taxonomy" id="1423812"/>
    <lineage>
        <taxon>Bacteria</taxon>
        <taxon>Bacillati</taxon>
        <taxon>Bacillota</taxon>
        <taxon>Bacilli</taxon>
        <taxon>Lactobacillales</taxon>
        <taxon>Lactobacillaceae</taxon>
        <taxon>Liquorilactobacillus</taxon>
    </lineage>
</organism>
<accession>A0A0R1Q7L2</accession>
<evidence type="ECO:0000259" key="2">
    <source>
        <dbReference type="Pfam" id="PF07435"/>
    </source>
</evidence>
<feature type="domain" description="Regulatory protein YycH" evidence="2">
    <location>
        <begin position="18"/>
        <end position="440"/>
    </location>
</feature>
<dbReference type="InterPro" id="IPR009996">
    <property type="entry name" value="YycH"/>
</dbReference>
<dbReference type="PATRIC" id="fig|1423812.3.peg.2078"/>
<dbReference type="Proteomes" id="UP000051155">
    <property type="component" value="Unassembled WGS sequence"/>
</dbReference>
<evidence type="ECO:0000313" key="3">
    <source>
        <dbReference type="EMBL" id="KRL38341.1"/>
    </source>
</evidence>
<sequence length="447" mass="50809">MRGTCGMKIRNFLLHFGLTVTVIVSVVLTTIILTNPATFQRDSKTTTSPGENDTTTSTRTVSDTFVPVQTILNQDREQYQLYSSKVNLVNSFRNEIRKWTARKNITKTTFKNEEEYVAFLEQKNAVVLNYSDSVTIKLFNQAFSQKIEKHQGAKYNRILIPLKQKNVIYLLNDQTKGVYKVTFNKRNVKKIKTVLKNNEVKRLQMEYYLLDGHLAIFYLNSIQVPQYSYLINKVNASSFVTQLLDSNGGNSISTKMQKNKVIYSDGADNRMTVAEQTSQIKYANYSNSDYNNSTAERRESFNDHLKTSFAKLNSIGASLDDVYYSEYDQSNSTIIYRSYVSGFPIINKHNYGAFKIQTMNSGGLKYDFSLLSLQVPVPSGGRTATLPSTITVYQNLINAGYSASKLKNIQVGYKWKKNGASSLVIDLVPTYFVNYAGKWTDYSELLK</sequence>
<dbReference type="InterPro" id="IPR042274">
    <property type="entry name" value="YycH/YycI_2"/>
</dbReference>
<reference evidence="3 4" key="1">
    <citation type="journal article" date="2015" name="Genome Announc.">
        <title>Expanding the biotechnology potential of lactobacilli through comparative genomics of 213 strains and associated genera.</title>
        <authorList>
            <person name="Sun Z."/>
            <person name="Harris H.M."/>
            <person name="McCann A."/>
            <person name="Guo C."/>
            <person name="Argimon S."/>
            <person name="Zhang W."/>
            <person name="Yang X."/>
            <person name="Jeffery I.B."/>
            <person name="Cooney J.C."/>
            <person name="Kagawa T.F."/>
            <person name="Liu W."/>
            <person name="Song Y."/>
            <person name="Salvetti E."/>
            <person name="Wrobel A."/>
            <person name="Rasinkangas P."/>
            <person name="Parkhill J."/>
            <person name="Rea M.C."/>
            <person name="O'Sullivan O."/>
            <person name="Ritari J."/>
            <person name="Douillard F.P."/>
            <person name="Paul Ross R."/>
            <person name="Yang R."/>
            <person name="Briner A.E."/>
            <person name="Felis G.E."/>
            <person name="de Vos W.M."/>
            <person name="Barrangou R."/>
            <person name="Klaenhammer T.R."/>
            <person name="Caufield P.W."/>
            <person name="Cui Y."/>
            <person name="Zhang H."/>
            <person name="O'Toole P.W."/>
        </authorList>
    </citation>
    <scope>NUCLEOTIDE SEQUENCE [LARGE SCALE GENOMIC DNA]</scope>
    <source>
        <strain evidence="3 4">DSM 19971</strain>
    </source>
</reference>
<evidence type="ECO:0000313" key="4">
    <source>
        <dbReference type="Proteomes" id="UP000051155"/>
    </source>
</evidence>
<comment type="caution">
    <text evidence="3">The sequence shown here is derived from an EMBL/GenBank/DDBJ whole genome shotgun (WGS) entry which is preliminary data.</text>
</comment>
<keyword evidence="1" id="KW-1133">Transmembrane helix</keyword>
<keyword evidence="1" id="KW-0812">Transmembrane</keyword>
<gene>
    <name evidence="3" type="ORF">FD20_GL001960</name>
</gene>
<dbReference type="Pfam" id="PF07435">
    <property type="entry name" value="YycH"/>
    <property type="match status" value="1"/>
</dbReference>
<feature type="transmembrane region" description="Helical" evidence="1">
    <location>
        <begin position="12"/>
        <end position="33"/>
    </location>
</feature>
<dbReference type="CDD" id="cd15787">
    <property type="entry name" value="YycH_N"/>
    <property type="match status" value="1"/>
</dbReference>
<dbReference type="EMBL" id="AZEG01000005">
    <property type="protein sequence ID" value="KRL38341.1"/>
    <property type="molecule type" value="Genomic_DNA"/>
</dbReference>
<dbReference type="Gene3D" id="3.30.310.160">
    <property type="entry name" value="YycH protein, domain 2"/>
    <property type="match status" value="1"/>
</dbReference>
<dbReference type="STRING" id="1423812.FD20_GL001960"/>
<name>A0A0R1Q7L2_9LACO</name>
<evidence type="ECO:0000256" key="1">
    <source>
        <dbReference type="SAM" id="Phobius"/>
    </source>
</evidence>
<protein>
    <submittedName>
        <fullName evidence="3">YycH family protein</fullName>
    </submittedName>
</protein>